<dbReference type="GO" id="GO:0032259">
    <property type="term" value="P:methylation"/>
    <property type="evidence" value="ECO:0007669"/>
    <property type="project" value="UniProtKB-KW"/>
</dbReference>
<dbReference type="EMBL" id="AE016825">
    <property type="protein sequence ID" value="AAQ61794.1"/>
    <property type="molecule type" value="Genomic_DNA"/>
</dbReference>
<dbReference type="PANTHER" id="PTHR12049">
    <property type="entry name" value="PROTEIN ARGININE METHYLTRANSFERASE NDUFAF7, MITOCHONDRIAL"/>
    <property type="match status" value="1"/>
</dbReference>
<organism evidence="3 4">
    <name type="scientific">Chromobacterium violaceum (strain ATCC 12472 / DSM 30191 / JCM 1249 / CCUG 213 / NBRC 12614 / NCIMB 9131 / NCTC 9757 / MK)</name>
    <dbReference type="NCBI Taxonomy" id="243365"/>
    <lineage>
        <taxon>Bacteria</taxon>
        <taxon>Pseudomonadati</taxon>
        <taxon>Pseudomonadota</taxon>
        <taxon>Betaproteobacteria</taxon>
        <taxon>Neisseriales</taxon>
        <taxon>Chromobacteriaceae</taxon>
        <taxon>Chromobacterium</taxon>
    </lineage>
</organism>
<dbReference type="InterPro" id="IPR029063">
    <property type="entry name" value="SAM-dependent_MTases_sf"/>
</dbReference>
<protein>
    <recommendedName>
        <fullName evidence="5">SAM-dependent methyltransferase</fullName>
    </recommendedName>
</protein>
<dbReference type="InterPro" id="IPR003788">
    <property type="entry name" value="NDUFAF7"/>
</dbReference>
<reference evidence="3 4" key="1">
    <citation type="journal article" date="2003" name="Proc. Natl. Acad. Sci. U.S.A.">
        <title>The complete genome sequence of Chromobacterium violaceum reveals remarkable and exploitable bacterial adaptability.</title>
        <authorList>
            <person name="Vasconcelos A.T.R."/>
            <person name="de Almeida D.F."/>
            <person name="Almeida F.C."/>
            <person name="de Almeida L.G.P."/>
            <person name="de Almeida R."/>
            <person name="Goncalves J.A.A."/>
            <person name="Andrade E.M."/>
            <person name="Antonio R.V."/>
            <person name="Araripe J."/>
            <person name="de Araujo M.F.F."/>
            <person name="Filho S.A."/>
            <person name="Azevedo V."/>
            <person name="Batista A.J."/>
            <person name="Bataus L.A.M."/>
            <person name="Batista J.S."/>
            <person name="Belo A."/>
            <person name="vander Berg C."/>
            <person name="Blamey J."/>
            <person name="Bogo M."/>
            <person name="Bonato S."/>
            <person name="Bordignon J."/>
            <person name="Brito C.A."/>
            <person name="Brocchi M."/>
            <person name="Burity H.A."/>
            <person name="Camargo A.A."/>
            <person name="Cardoso D.D.P."/>
            <person name="Carneiro N.P."/>
            <person name="Carraro D.M."/>
            <person name="Carvalho C.M.B."/>
            <person name="Cascardo J.C.M."/>
            <person name="Cavada B.S."/>
            <person name="Chueire L.M.O."/>
            <person name="Pasa T.B.C."/>
            <person name="Duran N."/>
            <person name="Fagundes N."/>
            <person name="Falcao C.L."/>
            <person name="Fantinatti F."/>
            <person name="Farias I.P."/>
            <person name="Felipe M.S.S."/>
            <person name="Ferrari L.P."/>
            <person name="Ferro J.A."/>
            <person name="Ferro M.I.T."/>
            <person name="Franco G.R."/>
            <person name="Freitas N.S.A."/>
            <person name="Furlan L.R."/>
            <person name="Gazzinelli R.T."/>
            <person name="Gomes E.A."/>
            <person name="Goncalves P.R."/>
            <person name="Grangeiro T.B."/>
            <person name="Grattapaglia D."/>
            <person name="Grisard E.C."/>
            <person name="Guimaraes C.T."/>
            <person name="Hanna E.S."/>
            <person name="Hungria M."/>
            <person name="Jardim S.N."/>
            <person name="Laurino J."/>
            <person name="Leoi L.C.T."/>
            <person name="Fassarella L."/>
            <person name="Lima A."/>
            <person name="Loureiro M.F."/>
            <person name="Lyra M.C.P."/>
            <person name="Macedo M."/>
            <person name="Madeira H.M.F."/>
            <person name="Manfio G.P."/>
            <person name="Maranhao A.Q."/>
            <person name="Martins W.S."/>
            <person name="di Mauro S.M.Z."/>
            <person name="de Medeiros S.R.B."/>
            <person name="Meissner R.D.V."/>
            <person name="Menck C.F.M."/>
            <person name="Moreira M.A.M."/>
            <person name="Nascimento F.F."/>
            <person name="Nicolas M.F."/>
            <person name="Oliveira J.G."/>
            <person name="Oliveira S.C."/>
            <person name="Paixao R.F.C."/>
            <person name="Parente J.A."/>
            <person name="Pedrosa F.O."/>
            <person name="Pena S.J.D."/>
            <person name="Perreira J.O."/>
            <person name="Perreira M."/>
            <person name="Pinto L.S.R.C."/>
            <person name="Pinto L.S."/>
            <person name="Porto J.I.R."/>
            <person name="Potrich D.P."/>
            <person name="Neto C.E.R."/>
            <person name="Reis A.M.M."/>
            <person name="Rigo L.U."/>
            <person name="Rondinelli E."/>
            <person name="dos Santos E.B.P."/>
            <person name="Santos F.R."/>
            <person name="Schneider M.P.C."/>
            <person name="Seuanez H.N."/>
            <person name="Silva A.M.R."/>
            <person name="da Silva A.L.C."/>
            <person name="Silva D.W."/>
            <person name="Silva R."/>
            <person name="Simoes I.C."/>
            <person name="Simon D."/>
            <person name="Soares C.M.A."/>
            <person name="Soares R.B.A."/>
            <person name="Souza E.M."/>
            <person name="Souza K.R.L."/>
            <person name="Souza R.C."/>
            <person name="Steffens M.B.R."/>
            <person name="Steindel M."/>
            <person name="Teixeira S.R."/>
            <person name="Urmenyi T."/>
            <person name="Vettore A."/>
            <person name="Wassem R."/>
            <person name="Zaha A."/>
            <person name="Simpson A.J.G."/>
        </authorList>
    </citation>
    <scope>NUCLEOTIDE SEQUENCE [LARGE SCALE GENOMIC DNA]</scope>
    <source>
        <strain evidence="4">ATCC 12472 / DSM 30191 / JCM 1249 / NBRC 12614 / NCIMB 9131 / NCTC 9757</strain>
    </source>
</reference>
<evidence type="ECO:0000313" key="3">
    <source>
        <dbReference type="EMBL" id="AAQ61794.1"/>
    </source>
</evidence>
<keyword evidence="1" id="KW-0489">Methyltransferase</keyword>
<proteinExistence type="predicted"/>
<dbReference type="SUPFAM" id="SSF53335">
    <property type="entry name" value="S-adenosyl-L-methionine-dependent methyltransferases"/>
    <property type="match status" value="1"/>
</dbReference>
<dbReference type="Pfam" id="PF02636">
    <property type="entry name" value="Methyltransf_28"/>
    <property type="match status" value="1"/>
</dbReference>
<dbReference type="HOGENOM" id="CLU_024840_1_0_4"/>
<name>Q7NQK4_CHRVO</name>
<dbReference type="eggNOG" id="COG1565">
    <property type="taxonomic scope" value="Bacteria"/>
</dbReference>
<gene>
    <name evidence="3" type="ordered locus">CV_4133</name>
</gene>
<dbReference type="KEGG" id="cvi:CV_4133"/>
<accession>Q7NQK4</accession>
<evidence type="ECO:0008006" key="5">
    <source>
        <dbReference type="Google" id="ProtNLM"/>
    </source>
</evidence>
<dbReference type="Proteomes" id="UP000001424">
    <property type="component" value="Chromosome"/>
</dbReference>
<dbReference type="AlphaFoldDB" id="Q7NQK4"/>
<evidence type="ECO:0000256" key="2">
    <source>
        <dbReference type="ARBA" id="ARBA00022679"/>
    </source>
</evidence>
<keyword evidence="4" id="KW-1185">Reference proteome</keyword>
<evidence type="ECO:0000256" key="1">
    <source>
        <dbReference type="ARBA" id="ARBA00022603"/>
    </source>
</evidence>
<dbReference type="GO" id="GO:0035243">
    <property type="term" value="F:protein-arginine omega-N symmetric methyltransferase activity"/>
    <property type="evidence" value="ECO:0007669"/>
    <property type="project" value="TreeGrafter"/>
</dbReference>
<dbReference type="Gene3D" id="3.40.50.12710">
    <property type="match status" value="1"/>
</dbReference>
<dbReference type="PANTHER" id="PTHR12049:SF7">
    <property type="entry name" value="PROTEIN ARGININE METHYLTRANSFERASE NDUFAF7, MITOCHONDRIAL"/>
    <property type="match status" value="1"/>
</dbReference>
<dbReference type="STRING" id="243365.CV_4133"/>
<evidence type="ECO:0000313" key="4">
    <source>
        <dbReference type="Proteomes" id="UP000001424"/>
    </source>
</evidence>
<dbReference type="InterPro" id="IPR038375">
    <property type="entry name" value="NDUFAF7_sf"/>
</dbReference>
<sequence length="408" mass="44320">MSRPFTGATLCTTIAPHCSRTTAMTTLPAASPEALATSQALCGRISQAIAEAGGWIPFSHYMELALYAPGMGYYAAGSRKLGEDGDFVTAPELTPLFGQSLARQLAELLPQTAGAVYEFGAGTGKLAIDLLAELKALNQLPAKYVILDLSPDLIDRQRQNIRAALPHLADRVEWASSLPDAIDGIVIGNELLDAMPCEMVFRDEDRRLRQRGVTVRDGALCYEDRDFADSRLAELAAQLLPDIPRYETEISLANRAFIATVAGALTRGAILMIDYGHAASEYYHPERSMGTLLGHYRHHTVQDPFYLPGLMDLTCHVDFTAVAQSGIDAGLDLIGYTSQAQFLVNCGLIERLQTLDADDVKAYLPIAKAAQRLLSPQEMGETFKAIGFGKGVSIDWLGFARGDRCYTL</sequence>
<keyword evidence="2" id="KW-0808">Transferase</keyword>